<feature type="compositionally biased region" description="Basic and acidic residues" evidence="1">
    <location>
        <begin position="310"/>
        <end position="323"/>
    </location>
</feature>
<feature type="compositionally biased region" description="Basic and acidic residues" evidence="1">
    <location>
        <begin position="257"/>
        <end position="268"/>
    </location>
</feature>
<feature type="region of interest" description="Disordered" evidence="1">
    <location>
        <begin position="834"/>
        <end position="1014"/>
    </location>
</feature>
<evidence type="ECO:0000313" key="2">
    <source>
        <dbReference type="EMBL" id="OQO12929.1"/>
    </source>
</evidence>
<dbReference type="Proteomes" id="UP000192596">
    <property type="component" value="Unassembled WGS sequence"/>
</dbReference>
<feature type="compositionally biased region" description="Polar residues" evidence="1">
    <location>
        <begin position="954"/>
        <end position="964"/>
    </location>
</feature>
<feature type="compositionally biased region" description="Gly residues" evidence="1">
    <location>
        <begin position="789"/>
        <end position="799"/>
    </location>
</feature>
<proteinExistence type="predicted"/>
<feature type="region of interest" description="Disordered" evidence="1">
    <location>
        <begin position="1"/>
        <end position="173"/>
    </location>
</feature>
<feature type="compositionally biased region" description="Low complexity" evidence="1">
    <location>
        <begin position="834"/>
        <end position="860"/>
    </location>
</feature>
<evidence type="ECO:0000256" key="1">
    <source>
        <dbReference type="SAM" id="MobiDB-lite"/>
    </source>
</evidence>
<feature type="region of interest" description="Disordered" evidence="1">
    <location>
        <begin position="209"/>
        <end position="428"/>
    </location>
</feature>
<feature type="compositionally biased region" description="Low complexity" evidence="1">
    <location>
        <begin position="691"/>
        <end position="714"/>
    </location>
</feature>
<keyword evidence="3" id="KW-1185">Reference proteome</keyword>
<name>A0A1V8TNH0_9PEZI</name>
<reference evidence="3" key="1">
    <citation type="submission" date="2017-03" db="EMBL/GenBank/DDBJ databases">
        <title>Genomes of endolithic fungi from Antarctica.</title>
        <authorList>
            <person name="Coleine C."/>
            <person name="Masonjones S."/>
            <person name="Stajich J.E."/>
        </authorList>
    </citation>
    <scope>NUCLEOTIDE SEQUENCE [LARGE SCALE GENOMIC DNA]</scope>
    <source>
        <strain evidence="3">CCFEE 5527</strain>
    </source>
</reference>
<organism evidence="2 3">
    <name type="scientific">Cryoendolithus antarcticus</name>
    <dbReference type="NCBI Taxonomy" id="1507870"/>
    <lineage>
        <taxon>Eukaryota</taxon>
        <taxon>Fungi</taxon>
        <taxon>Dikarya</taxon>
        <taxon>Ascomycota</taxon>
        <taxon>Pezizomycotina</taxon>
        <taxon>Dothideomycetes</taxon>
        <taxon>Dothideomycetidae</taxon>
        <taxon>Cladosporiales</taxon>
        <taxon>Cladosporiaceae</taxon>
        <taxon>Cryoendolithus</taxon>
    </lineage>
</organism>
<feature type="compositionally biased region" description="Gly residues" evidence="1">
    <location>
        <begin position="591"/>
        <end position="608"/>
    </location>
</feature>
<feature type="compositionally biased region" description="Pro residues" evidence="1">
    <location>
        <begin position="995"/>
        <end position="1009"/>
    </location>
</feature>
<feature type="region of interest" description="Disordered" evidence="1">
    <location>
        <begin position="485"/>
        <end position="531"/>
    </location>
</feature>
<comment type="caution">
    <text evidence="2">The sequence shown here is derived from an EMBL/GenBank/DDBJ whole genome shotgun (WGS) entry which is preliminary data.</text>
</comment>
<feature type="compositionally biased region" description="Basic and acidic residues" evidence="1">
    <location>
        <begin position="49"/>
        <end position="64"/>
    </location>
</feature>
<protein>
    <submittedName>
        <fullName evidence="2">Uncharacterized protein</fullName>
    </submittedName>
</protein>
<feature type="compositionally biased region" description="Acidic residues" evidence="1">
    <location>
        <begin position="13"/>
        <end position="25"/>
    </location>
</feature>
<feature type="compositionally biased region" description="Gly residues" evidence="1">
    <location>
        <begin position="672"/>
        <end position="684"/>
    </location>
</feature>
<accession>A0A1V8TNH0</accession>
<feature type="compositionally biased region" description="Basic and acidic residues" evidence="1">
    <location>
        <begin position="375"/>
        <end position="389"/>
    </location>
</feature>
<feature type="region of interest" description="Disordered" evidence="1">
    <location>
        <begin position="784"/>
        <end position="812"/>
    </location>
</feature>
<feature type="compositionally biased region" description="Acidic residues" evidence="1">
    <location>
        <begin position="927"/>
        <end position="953"/>
    </location>
</feature>
<sequence length="1095" mass="116630">MGQSPSRPAVPEQTDDVVESIEQDDPAPTSGRNLPTHWRDGEAPWSPIRRRDGRSLPTRGERSELPAVARPPQRRRRVNIVDTARSKGRYGVASIPPYRRRSAQTNTPISPGTRILPRAHPALPPRSQGNPFGYRTPFVLRSPLERRGTRNHPIVLPATPPNTRPSPDHDPFTSAELREMSAEHRARFAHIGGDMDSEASTIILERSMSPAYGSPFDPNRPPGSPRYSPSPALPPRNPRTPIRPARPQVPRGAPYPRFDDGRSNERPRVRLPPVQAQGRGLPAAQRPYVRPTAETEDEGSPETNGLPARNPEDNILRVSDRFRQAPRSSLEPRSVRNTEGRHQPPSSGPRIRPSPSHSVNALRERMSRLRGNVPEPRDFFQPRRVERPHQVSPPRRSPPCQTPPRRSPPRLTPPRHTLPCRSPPRTRFGQYDYHVRRTDVPDVNQTFARQYLGGGLQQVVANALHLTTDRAPPFRDETEAPLAAPLAAIPNGDPNRTPPLPLPDYESSEEEDPPATTPPCPACGLEIPDRDPPPRERANWVCLTCYQDHEIAPVGAPQPQPTGHCDLCERECDVCAARRLRHEQRLAQQHGEGGGQGEGDGPNGGAGAYGSPDSQATIDDPTLYNGLAGGPVPTAGGSGAEGEGSPLEEGEIPEEDPPQPPNEGGQDPNGAQGAGQGGSPGAGGKSNPPDSSGGNSTSQPSSSTGSSSSGGKSSNNPDGARGSNGPREHELGAEDPPPFPGLTVTRENGELTIAMPGMHAPNAVFNGVYGAPPYAGPYLAGPQANAGNGNNGNNGGIGLGINPSGSPGDRHVYNANGTYAGVIYAQPPPVDYAPVYVQQQQQQQQAPPEAASQSQSGSAPTPSPVVDQGTHTDESSPGTSTGSSGTQTVSPTDPGPETPQPGDGTNSARPTESPESGPPSPGPDPLVDSDYDSNEDSDYVDEPQSDITEDYETDSSAGSDSCTTSEDDEPPVFEGYIYHALSSSESESETDVEEPPSPTPTPPPGPESPPVQSVREGLVPQALDEGGDAVAAEVLREAGVLHVEVALAEEEVMGGEERLGGAEVLCEEVLLPVDVDLGLDRGRVLMRHMPDELVN</sequence>
<evidence type="ECO:0000313" key="3">
    <source>
        <dbReference type="Proteomes" id="UP000192596"/>
    </source>
</evidence>
<gene>
    <name evidence="2" type="ORF">B0A48_02393</name>
</gene>
<feature type="compositionally biased region" description="Acidic residues" evidence="1">
    <location>
        <begin position="646"/>
        <end position="657"/>
    </location>
</feature>
<dbReference type="EMBL" id="NAJO01000004">
    <property type="protein sequence ID" value="OQO12929.1"/>
    <property type="molecule type" value="Genomic_DNA"/>
</dbReference>
<feature type="compositionally biased region" description="Low complexity" evidence="1">
    <location>
        <begin position="662"/>
        <end position="671"/>
    </location>
</feature>
<dbReference type="AlphaFoldDB" id="A0A1V8TNH0"/>
<feature type="region of interest" description="Disordered" evidence="1">
    <location>
        <begin position="587"/>
        <end position="748"/>
    </location>
</feature>
<feature type="compositionally biased region" description="Low complexity" evidence="1">
    <location>
        <begin position="875"/>
        <end position="892"/>
    </location>
</feature>
<feature type="compositionally biased region" description="Low complexity" evidence="1">
    <location>
        <begin position="344"/>
        <end position="358"/>
    </location>
</feature>
<feature type="compositionally biased region" description="Basic and acidic residues" evidence="1">
    <location>
        <begin position="333"/>
        <end position="342"/>
    </location>
</feature>
<dbReference type="InParanoid" id="A0A1V8TNH0"/>
<feature type="compositionally biased region" description="Pro residues" evidence="1">
    <location>
        <begin position="395"/>
        <end position="412"/>
    </location>
</feature>